<proteinExistence type="inferred from homology"/>
<evidence type="ECO:0000313" key="2">
    <source>
        <dbReference type="Ensembl" id="ENSFHEP00000029395.1"/>
    </source>
</evidence>
<evidence type="ECO:0000256" key="1">
    <source>
        <dbReference type="ARBA" id="ARBA00038085"/>
    </source>
</evidence>
<dbReference type="Ensembl" id="ENSFHET00000019944.1">
    <property type="protein sequence ID" value="ENSFHEP00000029395.1"/>
    <property type="gene ID" value="ENSFHEG00000014094.1"/>
</dbReference>
<accession>A0A3Q2UG92</accession>
<name>A0A3Q2UG92_FUNHE</name>
<dbReference type="Proteomes" id="UP000265000">
    <property type="component" value="Unplaced"/>
</dbReference>
<dbReference type="AlphaFoldDB" id="A0A3Q2UG92"/>
<reference evidence="2" key="2">
    <citation type="submission" date="2025-09" db="UniProtKB">
        <authorList>
            <consortium name="Ensembl"/>
        </authorList>
    </citation>
    <scope>IDENTIFICATION</scope>
</reference>
<sequence length="126" mass="14395">MEFAIQHTWDSNLLFTDASIRVVKTFFLDSTRENYLEMVLCPHGQHLIALYSGLGHVFYQQLPIEFTATITGDTWQGQALIPWAYFPSNVNKMNSYAVDGSGERRTHEALYPVPEEDIVESQKPNV</sequence>
<organism evidence="2 3">
    <name type="scientific">Fundulus heteroclitus</name>
    <name type="common">Killifish</name>
    <name type="synonym">Mummichog</name>
    <dbReference type="NCBI Taxonomy" id="8078"/>
    <lineage>
        <taxon>Eukaryota</taxon>
        <taxon>Metazoa</taxon>
        <taxon>Chordata</taxon>
        <taxon>Craniata</taxon>
        <taxon>Vertebrata</taxon>
        <taxon>Euteleostomi</taxon>
        <taxon>Actinopterygii</taxon>
        <taxon>Neopterygii</taxon>
        <taxon>Teleostei</taxon>
        <taxon>Neoteleostei</taxon>
        <taxon>Acanthomorphata</taxon>
        <taxon>Ovalentaria</taxon>
        <taxon>Atherinomorphae</taxon>
        <taxon>Cyprinodontiformes</taxon>
        <taxon>Fundulidae</taxon>
        <taxon>Fundulus</taxon>
    </lineage>
</organism>
<dbReference type="GeneTree" id="ENSGT00390000006284"/>
<dbReference type="STRING" id="8078.ENSFHEP00000029395"/>
<evidence type="ECO:0000313" key="3">
    <source>
        <dbReference type="Proteomes" id="UP000265000"/>
    </source>
</evidence>
<dbReference type="PANTHER" id="PTHR31475:SF5">
    <property type="entry name" value="UPF0462 PROTEIN C4ORF33 HOMOLOG"/>
    <property type="match status" value="1"/>
</dbReference>
<reference evidence="2" key="1">
    <citation type="submission" date="2025-08" db="UniProtKB">
        <authorList>
            <consortium name="Ensembl"/>
        </authorList>
    </citation>
    <scope>IDENTIFICATION</scope>
</reference>
<protein>
    <submittedName>
        <fullName evidence="2">Chromosome 4 open reading frame 33</fullName>
    </submittedName>
</protein>
<dbReference type="PANTHER" id="PTHR31475">
    <property type="entry name" value="UPF0462 PROTEIN"/>
    <property type="match status" value="1"/>
</dbReference>
<keyword evidence="3" id="KW-1185">Reference proteome</keyword>
<comment type="similarity">
    <text evidence="1">Belongs to the UPF0462 family.</text>
</comment>